<organism evidence="2 3">
    <name type="scientific">Colletotrichum karsti</name>
    <dbReference type="NCBI Taxonomy" id="1095194"/>
    <lineage>
        <taxon>Eukaryota</taxon>
        <taxon>Fungi</taxon>
        <taxon>Dikarya</taxon>
        <taxon>Ascomycota</taxon>
        <taxon>Pezizomycotina</taxon>
        <taxon>Sordariomycetes</taxon>
        <taxon>Hypocreomycetidae</taxon>
        <taxon>Glomerellales</taxon>
        <taxon>Glomerellaceae</taxon>
        <taxon>Colletotrichum</taxon>
        <taxon>Colletotrichum boninense species complex</taxon>
    </lineage>
</organism>
<accession>A0A9P6LLS0</accession>
<dbReference type="Proteomes" id="UP000781932">
    <property type="component" value="Unassembled WGS sequence"/>
</dbReference>
<dbReference type="OrthoDB" id="3439620at2759"/>
<dbReference type="AlphaFoldDB" id="A0A9P6LLS0"/>
<gene>
    <name evidence="2" type="ORF">CkaCkLH20_05718</name>
</gene>
<name>A0A9P6LLS0_9PEZI</name>
<dbReference type="GeneID" id="62161510"/>
<evidence type="ECO:0000313" key="2">
    <source>
        <dbReference type="EMBL" id="KAF9876872.1"/>
    </source>
</evidence>
<reference evidence="2" key="1">
    <citation type="submission" date="2020-03" db="EMBL/GenBank/DDBJ databases">
        <authorList>
            <person name="He L."/>
        </authorList>
    </citation>
    <scope>NUCLEOTIDE SEQUENCE</scope>
    <source>
        <strain evidence="2">CkLH20</strain>
    </source>
</reference>
<evidence type="ECO:0000256" key="1">
    <source>
        <dbReference type="SAM" id="MobiDB-lite"/>
    </source>
</evidence>
<reference evidence="2" key="2">
    <citation type="submission" date="2020-11" db="EMBL/GenBank/DDBJ databases">
        <title>Whole genome sequencing of Colletotrichum sp.</title>
        <authorList>
            <person name="Li H."/>
        </authorList>
    </citation>
    <scope>NUCLEOTIDE SEQUENCE</scope>
    <source>
        <strain evidence="2">CkLH20</strain>
    </source>
</reference>
<proteinExistence type="predicted"/>
<dbReference type="RefSeq" id="XP_038746333.1">
    <property type="nucleotide sequence ID" value="XM_038888436.1"/>
</dbReference>
<protein>
    <submittedName>
        <fullName evidence="2">Uncharacterized protein</fullName>
    </submittedName>
</protein>
<evidence type="ECO:0000313" key="3">
    <source>
        <dbReference type="Proteomes" id="UP000781932"/>
    </source>
</evidence>
<sequence>MSSRTNISAGTTSGERNTTINEVPTVMLDEYLANPPTVTEIIANGKPRKHKAKQTERELKEWEKAWEKMGSSKKHR</sequence>
<keyword evidence="3" id="KW-1185">Reference proteome</keyword>
<comment type="caution">
    <text evidence="2">The sequence shown here is derived from an EMBL/GenBank/DDBJ whole genome shotgun (WGS) entry which is preliminary data.</text>
</comment>
<feature type="region of interest" description="Disordered" evidence="1">
    <location>
        <begin position="1"/>
        <end position="22"/>
    </location>
</feature>
<dbReference type="EMBL" id="JAATWM020000016">
    <property type="protein sequence ID" value="KAF9876872.1"/>
    <property type="molecule type" value="Genomic_DNA"/>
</dbReference>